<reference evidence="1" key="1">
    <citation type="journal article" date="2014" name="Front. Microbiol.">
        <title>High frequency of phylogenetically diverse reductive dehalogenase-homologous genes in deep subseafloor sedimentary metagenomes.</title>
        <authorList>
            <person name="Kawai M."/>
            <person name="Futagami T."/>
            <person name="Toyoda A."/>
            <person name="Takaki Y."/>
            <person name="Nishi S."/>
            <person name="Hori S."/>
            <person name="Arai W."/>
            <person name="Tsubouchi T."/>
            <person name="Morono Y."/>
            <person name="Uchiyama I."/>
            <person name="Ito T."/>
            <person name="Fujiyama A."/>
            <person name="Inagaki F."/>
            <person name="Takami H."/>
        </authorList>
    </citation>
    <scope>NUCLEOTIDE SEQUENCE</scope>
    <source>
        <strain evidence="1">Expedition CK06-06</strain>
    </source>
</reference>
<gene>
    <name evidence="1" type="ORF">S12H4_32819</name>
</gene>
<dbReference type="AlphaFoldDB" id="X1TPZ0"/>
<organism evidence="1">
    <name type="scientific">marine sediment metagenome</name>
    <dbReference type="NCBI Taxonomy" id="412755"/>
    <lineage>
        <taxon>unclassified sequences</taxon>
        <taxon>metagenomes</taxon>
        <taxon>ecological metagenomes</taxon>
    </lineage>
</organism>
<accession>X1TPZ0</accession>
<protein>
    <submittedName>
        <fullName evidence="1">Uncharacterized protein</fullName>
    </submittedName>
</protein>
<dbReference type="EMBL" id="BARW01019275">
    <property type="protein sequence ID" value="GAI93431.1"/>
    <property type="molecule type" value="Genomic_DNA"/>
</dbReference>
<comment type="caution">
    <text evidence="1">The sequence shown here is derived from an EMBL/GenBank/DDBJ whole genome shotgun (WGS) entry which is preliminary data.</text>
</comment>
<name>X1TPZ0_9ZZZZ</name>
<proteinExistence type="predicted"/>
<evidence type="ECO:0000313" key="1">
    <source>
        <dbReference type="EMBL" id="GAI93431.1"/>
    </source>
</evidence>
<sequence length="111" mass="12207">MGKLADVIQAEFGFQFRAEFPPKPVTLVANEVVQILKANPDRVSWDMFNLGNIKVLLSHDPVPSVTNGYYLDKDGGHIGMVWNEDGELVAYPIYAVSTVTPTIFVKAVVGK</sequence>